<gene>
    <name evidence="2" type="ORF">GCM10009107_41570</name>
</gene>
<keyword evidence="1" id="KW-0472">Membrane</keyword>
<dbReference type="EMBL" id="BAAAEW010000026">
    <property type="protein sequence ID" value="GAA0759774.1"/>
    <property type="molecule type" value="Genomic_DNA"/>
</dbReference>
<dbReference type="Proteomes" id="UP001500279">
    <property type="component" value="Unassembled WGS sequence"/>
</dbReference>
<organism evidence="2 3">
    <name type="scientific">Ideonella azotifigens</name>
    <dbReference type="NCBI Taxonomy" id="513160"/>
    <lineage>
        <taxon>Bacteria</taxon>
        <taxon>Pseudomonadati</taxon>
        <taxon>Pseudomonadota</taxon>
        <taxon>Betaproteobacteria</taxon>
        <taxon>Burkholderiales</taxon>
        <taxon>Sphaerotilaceae</taxon>
        <taxon>Ideonella</taxon>
    </lineage>
</organism>
<sequence>MTSPIAVTEPASLVCPGDIRGSFSAVEADMMQRPNLLAFSLTLLSLALLPAIPVIVSSSSPRPDWASAIRREVPAVMPPAAVSCGFVGLMQDSFSADACMAHAAAARVDHWVASQAQGEDSIVWIAVLRTSDGRLRRYDFDSYGWSQRPHADRLFTRSVVPCRQLQRRAEAHTAANGPFASAPAFDCPDKA</sequence>
<protein>
    <submittedName>
        <fullName evidence="2">Uncharacterized protein</fullName>
    </submittedName>
</protein>
<reference evidence="2 3" key="1">
    <citation type="journal article" date="2019" name="Int. J. Syst. Evol. Microbiol.">
        <title>The Global Catalogue of Microorganisms (GCM) 10K type strain sequencing project: providing services to taxonomists for standard genome sequencing and annotation.</title>
        <authorList>
            <consortium name="The Broad Institute Genomics Platform"/>
            <consortium name="The Broad Institute Genome Sequencing Center for Infectious Disease"/>
            <person name="Wu L."/>
            <person name="Ma J."/>
        </authorList>
    </citation>
    <scope>NUCLEOTIDE SEQUENCE [LARGE SCALE GENOMIC DNA]</scope>
    <source>
        <strain evidence="2 3">JCM 15503</strain>
    </source>
</reference>
<evidence type="ECO:0000313" key="3">
    <source>
        <dbReference type="Proteomes" id="UP001500279"/>
    </source>
</evidence>
<proteinExistence type="predicted"/>
<feature type="transmembrane region" description="Helical" evidence="1">
    <location>
        <begin position="36"/>
        <end position="56"/>
    </location>
</feature>
<keyword evidence="1" id="KW-1133">Transmembrane helix</keyword>
<keyword evidence="3" id="KW-1185">Reference proteome</keyword>
<evidence type="ECO:0000256" key="1">
    <source>
        <dbReference type="SAM" id="Phobius"/>
    </source>
</evidence>
<comment type="caution">
    <text evidence="2">The sequence shown here is derived from an EMBL/GenBank/DDBJ whole genome shotgun (WGS) entry which is preliminary data.</text>
</comment>
<name>A0ABN1KA33_9BURK</name>
<evidence type="ECO:0000313" key="2">
    <source>
        <dbReference type="EMBL" id="GAA0759774.1"/>
    </source>
</evidence>
<keyword evidence="1" id="KW-0812">Transmembrane</keyword>
<accession>A0ABN1KA33</accession>
<dbReference type="RefSeq" id="WP_141288998.1">
    <property type="nucleotide sequence ID" value="NZ_BAAAEW010000026.1"/>
</dbReference>